<protein>
    <submittedName>
        <fullName evidence="2">ParB N-terminal domain-containing protein</fullName>
    </submittedName>
</protein>
<dbReference type="SUPFAM" id="SSF109709">
    <property type="entry name" value="KorB DNA-binding domain-like"/>
    <property type="match status" value="1"/>
</dbReference>
<dbReference type="CDD" id="cd16411">
    <property type="entry name" value="ParB_N_like"/>
    <property type="match status" value="1"/>
</dbReference>
<dbReference type="EMBL" id="JAGIZA010000025">
    <property type="protein sequence ID" value="MBP0496031.1"/>
    <property type="molecule type" value="Genomic_DNA"/>
</dbReference>
<dbReference type="InterPro" id="IPR036086">
    <property type="entry name" value="ParB/Sulfiredoxin_sf"/>
</dbReference>
<dbReference type="Pfam" id="PF07506">
    <property type="entry name" value="RepB"/>
    <property type="match status" value="1"/>
</dbReference>
<dbReference type="GO" id="GO:0007059">
    <property type="term" value="P:chromosome segregation"/>
    <property type="evidence" value="ECO:0007669"/>
    <property type="project" value="TreeGrafter"/>
</dbReference>
<accession>A0A940S6Y1</accession>
<dbReference type="PANTHER" id="PTHR33375:SF1">
    <property type="entry name" value="CHROMOSOME-PARTITIONING PROTEIN PARB-RELATED"/>
    <property type="match status" value="1"/>
</dbReference>
<dbReference type="Gene3D" id="1.10.10.2830">
    <property type="match status" value="1"/>
</dbReference>
<dbReference type="PANTHER" id="PTHR33375">
    <property type="entry name" value="CHROMOSOME-PARTITIONING PROTEIN PARB-RELATED"/>
    <property type="match status" value="1"/>
</dbReference>
<feature type="domain" description="ParB-like N-terminal" evidence="1">
    <location>
        <begin position="10"/>
        <end position="100"/>
    </location>
</feature>
<dbReference type="Proteomes" id="UP000677537">
    <property type="component" value="Unassembled WGS sequence"/>
</dbReference>
<name>A0A940S6Y1_9PROT</name>
<gene>
    <name evidence="2" type="ORF">J5Y10_24835</name>
</gene>
<evidence type="ECO:0000259" key="1">
    <source>
        <dbReference type="SMART" id="SM00470"/>
    </source>
</evidence>
<evidence type="ECO:0000313" key="2">
    <source>
        <dbReference type="EMBL" id="MBP0496031.1"/>
    </source>
</evidence>
<dbReference type="SUPFAM" id="SSF110849">
    <property type="entry name" value="ParB/Sulfiredoxin"/>
    <property type="match status" value="1"/>
</dbReference>
<evidence type="ECO:0000313" key="3">
    <source>
        <dbReference type="Proteomes" id="UP000677537"/>
    </source>
</evidence>
<dbReference type="InterPro" id="IPR050336">
    <property type="entry name" value="Chromosome_partition/occlusion"/>
</dbReference>
<dbReference type="AlphaFoldDB" id="A0A940S6Y1"/>
<dbReference type="RefSeq" id="WP_209376826.1">
    <property type="nucleotide sequence ID" value="NZ_JAGIZA010000025.1"/>
</dbReference>
<dbReference type="GO" id="GO:0005694">
    <property type="term" value="C:chromosome"/>
    <property type="evidence" value="ECO:0007669"/>
    <property type="project" value="TreeGrafter"/>
</dbReference>
<keyword evidence="3" id="KW-1185">Reference proteome</keyword>
<reference evidence="2" key="1">
    <citation type="submission" date="2021-03" db="EMBL/GenBank/DDBJ databases">
        <authorList>
            <person name="So Y."/>
        </authorList>
    </citation>
    <scope>NUCLEOTIDE SEQUENCE</scope>
    <source>
        <strain evidence="2">SG15</strain>
    </source>
</reference>
<proteinExistence type="predicted"/>
<organism evidence="2 3">
    <name type="scientific">Roseomonas indoligenes</name>
    <dbReference type="NCBI Taxonomy" id="2820811"/>
    <lineage>
        <taxon>Bacteria</taxon>
        <taxon>Pseudomonadati</taxon>
        <taxon>Pseudomonadota</taxon>
        <taxon>Alphaproteobacteria</taxon>
        <taxon>Acetobacterales</taxon>
        <taxon>Roseomonadaceae</taxon>
        <taxon>Roseomonas</taxon>
    </lineage>
</organism>
<dbReference type="Gene3D" id="3.90.1530.30">
    <property type="match status" value="1"/>
</dbReference>
<dbReference type="Pfam" id="PF02195">
    <property type="entry name" value="ParB_N"/>
    <property type="match status" value="1"/>
</dbReference>
<dbReference type="InterPro" id="IPR011111">
    <property type="entry name" value="Plasmid_RepB"/>
</dbReference>
<dbReference type="SMART" id="SM00470">
    <property type="entry name" value="ParB"/>
    <property type="match status" value="1"/>
</dbReference>
<dbReference type="InterPro" id="IPR003115">
    <property type="entry name" value="ParB_N"/>
</dbReference>
<comment type="caution">
    <text evidence="2">The sequence shown here is derived from an EMBL/GenBank/DDBJ whole genome shotgun (WGS) entry which is preliminary data.</text>
</comment>
<sequence length="296" mass="32487">MSSQPTPLIQSIPVELIDVVNPRVRNRKVFLEMVESIAAVGLKRPITVTPRLGDPGVRYDLICGQGRLEAFRELGQATIPALVVSAGTEECLVMGLVENVARRQHNALDLLHDIDGMKKRGHSDAEIARKTGLSGEYVRGVLRLLGSNETRLLRAVEAGHLPVSVAIAIADAEDDDVQQVLQEAYERNLLRGNSLLAARRLVQQRRVQGKRVKTPEGSKQKVLTVNALLRTYQADVDKKRVITRNAASTRNRLAFVVEALRTLLADEGFATLLRAEGLLTLPKPLKDHLGTRAEGA</sequence>